<keyword evidence="2" id="KW-0732">Signal</keyword>
<accession>A0A010S4Q6</accession>
<feature type="compositionally biased region" description="Acidic residues" evidence="1">
    <location>
        <begin position="126"/>
        <end position="139"/>
    </location>
</feature>
<evidence type="ECO:0000313" key="4">
    <source>
        <dbReference type="Proteomes" id="UP000020467"/>
    </source>
</evidence>
<evidence type="ECO:0000256" key="2">
    <source>
        <dbReference type="SAM" id="SignalP"/>
    </source>
</evidence>
<feature type="region of interest" description="Disordered" evidence="1">
    <location>
        <begin position="49"/>
        <end position="139"/>
    </location>
</feature>
<dbReference type="Proteomes" id="UP000020467">
    <property type="component" value="Unassembled WGS sequence"/>
</dbReference>
<name>A0A010S4Q6_9PEZI</name>
<dbReference type="AlphaFoldDB" id="A0A010S4Q6"/>
<organism evidence="3 4">
    <name type="scientific">Colletotrichum fioriniae PJ7</name>
    <dbReference type="NCBI Taxonomy" id="1445577"/>
    <lineage>
        <taxon>Eukaryota</taxon>
        <taxon>Fungi</taxon>
        <taxon>Dikarya</taxon>
        <taxon>Ascomycota</taxon>
        <taxon>Pezizomycotina</taxon>
        <taxon>Sordariomycetes</taxon>
        <taxon>Hypocreomycetidae</taxon>
        <taxon>Glomerellales</taxon>
        <taxon>Glomerellaceae</taxon>
        <taxon>Colletotrichum</taxon>
        <taxon>Colletotrichum acutatum species complex</taxon>
    </lineage>
</organism>
<comment type="caution">
    <text evidence="3">The sequence shown here is derived from an EMBL/GenBank/DDBJ whole genome shotgun (WGS) entry which is preliminary data.</text>
</comment>
<proteinExistence type="predicted"/>
<protein>
    <submittedName>
        <fullName evidence="3">Uncharacterized protein</fullName>
    </submittedName>
</protein>
<feature type="compositionally biased region" description="Basic and acidic residues" evidence="1">
    <location>
        <begin position="66"/>
        <end position="77"/>
    </location>
</feature>
<dbReference type="eggNOG" id="ENOG502RF1D">
    <property type="taxonomic scope" value="Eukaryota"/>
</dbReference>
<sequence length="139" mass="14786">MRFFSTLFLATLTATGVVTALPVAQPHDLAALAGEGLQDAAPVEALDIETNIETREARGPNTPADVQKHNENHRKQDAGNCGQNCKQSLASYHSQASKDSKNSQASKNSKNSKNGKNGPRAVENAENAEEAEGEEEVEA</sequence>
<dbReference type="OrthoDB" id="4848986at2759"/>
<gene>
    <name evidence="3" type="ORF">CFIO01_12177</name>
</gene>
<evidence type="ECO:0000313" key="3">
    <source>
        <dbReference type="EMBL" id="EXF85654.1"/>
    </source>
</evidence>
<feature type="compositionally biased region" description="Low complexity" evidence="1">
    <location>
        <begin position="102"/>
        <end position="125"/>
    </location>
</feature>
<evidence type="ECO:0000256" key="1">
    <source>
        <dbReference type="SAM" id="MobiDB-lite"/>
    </source>
</evidence>
<dbReference type="KEGG" id="cfj:CFIO01_12177"/>
<reference evidence="3 4" key="1">
    <citation type="submission" date="2014-02" db="EMBL/GenBank/DDBJ databases">
        <title>The genome sequence of Colletotrichum fioriniae PJ7.</title>
        <authorList>
            <person name="Baroncelli R."/>
            <person name="Thon M.R."/>
        </authorList>
    </citation>
    <scope>NUCLEOTIDE SEQUENCE [LARGE SCALE GENOMIC DNA]</scope>
    <source>
        <strain evidence="3 4">PJ7</strain>
    </source>
</reference>
<feature type="compositionally biased region" description="Polar residues" evidence="1">
    <location>
        <begin position="81"/>
        <end position="93"/>
    </location>
</feature>
<feature type="signal peptide" evidence="2">
    <location>
        <begin position="1"/>
        <end position="20"/>
    </location>
</feature>
<dbReference type="EMBL" id="JARH01000074">
    <property type="protein sequence ID" value="EXF85654.1"/>
    <property type="molecule type" value="Genomic_DNA"/>
</dbReference>
<keyword evidence="4" id="KW-1185">Reference proteome</keyword>
<feature type="chain" id="PRO_5001457013" evidence="2">
    <location>
        <begin position="21"/>
        <end position="139"/>
    </location>
</feature>
<dbReference type="HOGENOM" id="CLU_1959417_0_0_1"/>